<accession>A0A0F8ZN22</accession>
<dbReference type="AlphaFoldDB" id="A0A0F8ZN22"/>
<dbReference type="EMBL" id="LAZR01062525">
    <property type="protein sequence ID" value="KKK61341.1"/>
    <property type="molecule type" value="Genomic_DNA"/>
</dbReference>
<organism evidence="1">
    <name type="scientific">marine sediment metagenome</name>
    <dbReference type="NCBI Taxonomy" id="412755"/>
    <lineage>
        <taxon>unclassified sequences</taxon>
        <taxon>metagenomes</taxon>
        <taxon>ecological metagenomes</taxon>
    </lineage>
</organism>
<name>A0A0F8ZN22_9ZZZZ</name>
<proteinExistence type="predicted"/>
<evidence type="ECO:0008006" key="2">
    <source>
        <dbReference type="Google" id="ProtNLM"/>
    </source>
</evidence>
<sequence length="89" mass="9928">MKKKKLKKGTLDVDTLKQMVRGIMSSREDEIDCDECFEQLDHFSELSLAGKSADEALPLVKQHLETCPDCKEEFEVLLKALNAVSSKGG</sequence>
<protein>
    <recommendedName>
        <fullName evidence="2">Zinc-finger domain-containing protein</fullName>
    </recommendedName>
</protein>
<comment type="caution">
    <text evidence="1">The sequence shown here is derived from an EMBL/GenBank/DDBJ whole genome shotgun (WGS) entry which is preliminary data.</text>
</comment>
<reference evidence="1" key="1">
    <citation type="journal article" date="2015" name="Nature">
        <title>Complex archaea that bridge the gap between prokaryotes and eukaryotes.</title>
        <authorList>
            <person name="Spang A."/>
            <person name="Saw J.H."/>
            <person name="Jorgensen S.L."/>
            <person name="Zaremba-Niedzwiedzka K."/>
            <person name="Martijn J."/>
            <person name="Lind A.E."/>
            <person name="van Eijk R."/>
            <person name="Schleper C."/>
            <person name="Guy L."/>
            <person name="Ettema T.J."/>
        </authorList>
    </citation>
    <scope>NUCLEOTIDE SEQUENCE</scope>
</reference>
<evidence type="ECO:0000313" key="1">
    <source>
        <dbReference type="EMBL" id="KKK61341.1"/>
    </source>
</evidence>
<gene>
    <name evidence="1" type="ORF">LCGC14_3015300</name>
</gene>